<gene>
    <name evidence="5" type="primary">queA</name>
    <name evidence="6" type="ORF">ACHKAR_00155</name>
</gene>
<dbReference type="PANTHER" id="PTHR30307">
    <property type="entry name" value="S-ADENOSYLMETHIONINE:TRNA RIBOSYLTRANSFERASE-ISOMERASE"/>
    <property type="match status" value="1"/>
</dbReference>
<dbReference type="InterPro" id="IPR042119">
    <property type="entry name" value="QueA_dom2"/>
</dbReference>
<dbReference type="Pfam" id="PF02547">
    <property type="entry name" value="Queuosine_synth"/>
    <property type="match status" value="1"/>
</dbReference>
<dbReference type="InterPro" id="IPR042118">
    <property type="entry name" value="QueA_dom1"/>
</dbReference>
<keyword evidence="3 5" id="KW-0949">S-adenosyl-L-methionine</keyword>
<evidence type="ECO:0000256" key="1">
    <source>
        <dbReference type="ARBA" id="ARBA00022490"/>
    </source>
</evidence>
<comment type="caution">
    <text evidence="6">The sequence shown here is derived from an EMBL/GenBank/DDBJ whole genome shotgun (WGS) entry which is preliminary data.</text>
</comment>
<dbReference type="HAMAP" id="MF_00113">
    <property type="entry name" value="QueA"/>
    <property type="match status" value="1"/>
</dbReference>
<protein>
    <recommendedName>
        <fullName evidence="5">S-adenosylmethionine:tRNA ribosyltransferase-isomerase</fullName>
        <ecNumber evidence="5">2.4.99.17</ecNumber>
    </recommendedName>
    <alternativeName>
        <fullName evidence="5">Queuosine biosynthesis protein QueA</fullName>
    </alternativeName>
</protein>
<dbReference type="SUPFAM" id="SSF111337">
    <property type="entry name" value="QueA-like"/>
    <property type="match status" value="1"/>
</dbReference>
<keyword evidence="4 5" id="KW-0671">Queuosine biosynthesis</keyword>
<comment type="similarity">
    <text evidence="5">Belongs to the QueA family.</text>
</comment>
<evidence type="ECO:0000313" key="7">
    <source>
        <dbReference type="Proteomes" id="UP001610063"/>
    </source>
</evidence>
<dbReference type="PANTHER" id="PTHR30307:SF0">
    <property type="entry name" value="S-ADENOSYLMETHIONINE:TRNA RIBOSYLTRANSFERASE-ISOMERASE"/>
    <property type="match status" value="1"/>
</dbReference>
<name>A0ABW7N2G2_9BACT</name>
<comment type="catalytic activity">
    <reaction evidence="5">
        <text>7-aminomethyl-7-carbaguanosine(34) in tRNA + S-adenosyl-L-methionine = epoxyqueuosine(34) in tRNA + adenine + L-methionine + 2 H(+)</text>
        <dbReference type="Rhea" id="RHEA:32155"/>
        <dbReference type="Rhea" id="RHEA-COMP:10342"/>
        <dbReference type="Rhea" id="RHEA-COMP:18582"/>
        <dbReference type="ChEBI" id="CHEBI:15378"/>
        <dbReference type="ChEBI" id="CHEBI:16708"/>
        <dbReference type="ChEBI" id="CHEBI:57844"/>
        <dbReference type="ChEBI" id="CHEBI:59789"/>
        <dbReference type="ChEBI" id="CHEBI:82833"/>
        <dbReference type="ChEBI" id="CHEBI:194443"/>
        <dbReference type="EC" id="2.4.99.17"/>
    </reaction>
</comment>
<evidence type="ECO:0000256" key="5">
    <source>
        <dbReference type="HAMAP-Rule" id="MF_00113"/>
    </source>
</evidence>
<reference evidence="6 7" key="1">
    <citation type="journal article" date="2013" name="Int. J. Syst. Evol. Microbiol.">
        <title>Marinoscillum luteum sp. nov., isolated from marine sediment.</title>
        <authorList>
            <person name="Cha I.T."/>
            <person name="Park S.J."/>
            <person name="Kim S.J."/>
            <person name="Kim J.G."/>
            <person name="Jung M.Y."/>
            <person name="Shin K.S."/>
            <person name="Kwon K.K."/>
            <person name="Yang S.H."/>
            <person name="Seo Y.S."/>
            <person name="Rhee S.K."/>
        </authorList>
    </citation>
    <scope>NUCLEOTIDE SEQUENCE [LARGE SCALE GENOMIC DNA]</scope>
    <source>
        <strain evidence="6 7">KCTC 23939</strain>
    </source>
</reference>
<dbReference type="Proteomes" id="UP001610063">
    <property type="component" value="Unassembled WGS sequence"/>
</dbReference>
<dbReference type="InterPro" id="IPR036100">
    <property type="entry name" value="QueA_sf"/>
</dbReference>
<evidence type="ECO:0000256" key="4">
    <source>
        <dbReference type="ARBA" id="ARBA00022785"/>
    </source>
</evidence>
<proteinExistence type="inferred from homology"/>
<keyword evidence="7" id="KW-1185">Reference proteome</keyword>
<comment type="subunit">
    <text evidence="5">Monomer.</text>
</comment>
<dbReference type="RefSeq" id="WP_395415676.1">
    <property type="nucleotide sequence ID" value="NZ_JBIPKE010000004.1"/>
</dbReference>
<keyword evidence="1 5" id="KW-0963">Cytoplasm</keyword>
<evidence type="ECO:0000313" key="6">
    <source>
        <dbReference type="EMBL" id="MFH6981822.1"/>
    </source>
</evidence>
<comment type="pathway">
    <text evidence="5">tRNA modification; tRNA-queuosine biosynthesis.</text>
</comment>
<dbReference type="EC" id="2.4.99.17" evidence="5"/>
<evidence type="ECO:0000256" key="2">
    <source>
        <dbReference type="ARBA" id="ARBA00022679"/>
    </source>
</evidence>
<keyword evidence="2 5" id="KW-0808">Transferase</keyword>
<dbReference type="Gene3D" id="3.40.1780.10">
    <property type="entry name" value="QueA-like"/>
    <property type="match status" value="1"/>
</dbReference>
<evidence type="ECO:0000256" key="3">
    <source>
        <dbReference type="ARBA" id="ARBA00022691"/>
    </source>
</evidence>
<dbReference type="Gene3D" id="2.40.10.240">
    <property type="entry name" value="QueA-like"/>
    <property type="match status" value="1"/>
</dbReference>
<accession>A0ABW7N2G2</accession>
<dbReference type="InterPro" id="IPR003699">
    <property type="entry name" value="QueA"/>
</dbReference>
<sequence length="393" mass="44298">MPSESLDLNSFLYELPEKHIAKFPLENRSDAKLLVYQKGEITHQIFNKTPQLLPKGSFLVFNDTKVIPARLILHKETGARIEIFLLDPVSPSNVYEAAMTSKTSCTWHVMIGNAKKWKSDQKLTLSIDHHVLTAERLSEDQVAFHWTSGDTFSDILTKIGEIPLPPYLGRSTTKEDVPRYQTVYSKAEGAVAAPTAGLHFTDEILAELKARAIQTDYLTLHVSAGTFQPIKAKSVEEHPMHREQVLITKQNVQNLLDNDLIISVGTTSMRTLESLFWYGQILSEDPEAAFHITKETAYSFDHVISRKESLEHVLAMMDAANTEVLVGHTEIFIYPGYEFRICKGLITNFHLPGSTLILLVAAFVGEDWKTIYQEALSNEYRFLSYGDSSLLLP</sequence>
<organism evidence="6 7">
    <name type="scientific">Marinoscillum luteum</name>
    <dbReference type="NCBI Taxonomy" id="861051"/>
    <lineage>
        <taxon>Bacteria</taxon>
        <taxon>Pseudomonadati</taxon>
        <taxon>Bacteroidota</taxon>
        <taxon>Cytophagia</taxon>
        <taxon>Cytophagales</taxon>
        <taxon>Reichenbachiellaceae</taxon>
        <taxon>Marinoscillum</taxon>
    </lineage>
</organism>
<dbReference type="EMBL" id="JBIPKE010000004">
    <property type="protein sequence ID" value="MFH6981822.1"/>
    <property type="molecule type" value="Genomic_DNA"/>
</dbReference>
<comment type="function">
    <text evidence="5">Transfers and isomerizes the ribose moiety from AdoMet to the 7-aminomethyl group of 7-deazaguanine (preQ1-tRNA) to give epoxyqueuosine (oQ-tRNA).</text>
</comment>
<comment type="subcellular location">
    <subcellularLocation>
        <location evidence="5">Cytoplasm</location>
    </subcellularLocation>
</comment>